<dbReference type="OMA" id="HDENEYP"/>
<dbReference type="Gramene" id="KVI07321">
    <property type="protein sequence ID" value="KVI07321"/>
    <property type="gene ID" value="Ccrd_014283"/>
</dbReference>
<proteinExistence type="predicted"/>
<keyword evidence="2" id="KW-1185">Reference proteome</keyword>
<accession>A0A124SGS3</accession>
<evidence type="ECO:0000313" key="2">
    <source>
        <dbReference type="Proteomes" id="UP000243975"/>
    </source>
</evidence>
<dbReference type="PANTHER" id="PTHR34193:SF20">
    <property type="match status" value="1"/>
</dbReference>
<evidence type="ECO:0000313" key="1">
    <source>
        <dbReference type="EMBL" id="KVI07321.1"/>
    </source>
</evidence>
<sequence length="221" mass="25481">MLAYNEVHVNNISFSQSTEFTFPDIVKPKHRYSHDENEYPFGFSPPLWSKNVRSDYARPRSPAVAMAEGRKELMEMTDDLPESCYELSLRDIVAEDSDDFGLTMGEMVDTKPKAKAKKKGPISRSVSLDTGVFLLKMFIPMSSFGLKKHKQTSRSMSTDGSRKYPVDVKQYWKTWLFVENNNTVSSRLSDNNKDRSTTVKIRYGRYWFTSKSTNQKGCIFF</sequence>
<dbReference type="EMBL" id="LEKV01001508">
    <property type="protein sequence ID" value="KVI07321.1"/>
    <property type="molecule type" value="Genomic_DNA"/>
</dbReference>
<gene>
    <name evidence="1" type="ORF">Ccrd_014283</name>
</gene>
<dbReference type="PANTHER" id="PTHR34193">
    <property type="entry name" value="OS11G0199801 PROTEIN"/>
    <property type="match status" value="1"/>
</dbReference>
<dbReference type="STRING" id="59895.A0A124SGS3"/>
<dbReference type="AlphaFoldDB" id="A0A124SGS3"/>
<dbReference type="Proteomes" id="UP000243975">
    <property type="component" value="Unassembled WGS sequence"/>
</dbReference>
<comment type="caution">
    <text evidence="1">The sequence shown here is derived from an EMBL/GenBank/DDBJ whole genome shotgun (WGS) entry which is preliminary data.</text>
</comment>
<organism evidence="1 2">
    <name type="scientific">Cynara cardunculus var. scolymus</name>
    <name type="common">Globe artichoke</name>
    <name type="synonym">Cynara scolymus</name>
    <dbReference type="NCBI Taxonomy" id="59895"/>
    <lineage>
        <taxon>Eukaryota</taxon>
        <taxon>Viridiplantae</taxon>
        <taxon>Streptophyta</taxon>
        <taxon>Embryophyta</taxon>
        <taxon>Tracheophyta</taxon>
        <taxon>Spermatophyta</taxon>
        <taxon>Magnoliopsida</taxon>
        <taxon>eudicotyledons</taxon>
        <taxon>Gunneridae</taxon>
        <taxon>Pentapetalae</taxon>
        <taxon>asterids</taxon>
        <taxon>campanulids</taxon>
        <taxon>Asterales</taxon>
        <taxon>Asteraceae</taxon>
        <taxon>Carduoideae</taxon>
        <taxon>Cardueae</taxon>
        <taxon>Carduinae</taxon>
        <taxon>Cynara</taxon>
    </lineage>
</organism>
<name>A0A124SGS3_CYNCS</name>
<protein>
    <submittedName>
        <fullName evidence="1">Uncharacterized protein</fullName>
    </submittedName>
</protein>
<reference evidence="1 2" key="1">
    <citation type="journal article" date="2016" name="Sci. Rep.">
        <title>The genome sequence of the outbreeding globe artichoke constructed de novo incorporating a phase-aware low-pass sequencing strategy of F1 progeny.</title>
        <authorList>
            <person name="Scaglione D."/>
            <person name="Reyes-Chin-Wo S."/>
            <person name="Acquadro A."/>
            <person name="Froenicke L."/>
            <person name="Portis E."/>
            <person name="Beitel C."/>
            <person name="Tirone M."/>
            <person name="Mauro R."/>
            <person name="Lo Monaco A."/>
            <person name="Mauromicale G."/>
            <person name="Faccioli P."/>
            <person name="Cattivelli L."/>
            <person name="Rieseberg L."/>
            <person name="Michelmore R."/>
            <person name="Lanteri S."/>
        </authorList>
    </citation>
    <scope>NUCLEOTIDE SEQUENCE [LARGE SCALE GENOMIC DNA]</scope>
    <source>
        <strain evidence="1">2C</strain>
    </source>
</reference>